<reference evidence="2 3" key="1">
    <citation type="journal article" date="2007" name="Genome Res.">
        <title>Genome characteristics of facultatively symbiotic Frankia sp. strains reflect host range and host plant biogeography.</title>
        <authorList>
            <person name="Normand P."/>
            <person name="Lapierre P."/>
            <person name="Tisa L.S."/>
            <person name="Gogarten J.P."/>
            <person name="Alloisio N."/>
            <person name="Bagnarol E."/>
            <person name="Bassi C.A."/>
            <person name="Berry A.M."/>
            <person name="Bickhart D.M."/>
            <person name="Choisne N."/>
            <person name="Couloux A."/>
            <person name="Cournoyer B."/>
            <person name="Cruveiller S."/>
            <person name="Daubin V."/>
            <person name="Demange N."/>
            <person name="Francino M.P."/>
            <person name="Goltsman E."/>
            <person name="Huang Y."/>
            <person name="Kopp O.R."/>
            <person name="Labarre L."/>
            <person name="Lapidus A."/>
            <person name="Lavire C."/>
            <person name="Marechal J."/>
            <person name="Martinez M."/>
            <person name="Mastronunzio J.E."/>
            <person name="Mullin B.C."/>
            <person name="Niemann J."/>
            <person name="Pujic P."/>
            <person name="Rawnsley T."/>
            <person name="Rouy Z."/>
            <person name="Schenowitz C."/>
            <person name="Sellstedt A."/>
            <person name="Tavares F."/>
            <person name="Tomkins J.P."/>
            <person name="Vallenet D."/>
            <person name="Valverde C."/>
            <person name="Wall L.G."/>
            <person name="Wang Y."/>
            <person name="Medigue C."/>
            <person name="Benson D.R."/>
        </authorList>
    </citation>
    <scope>NUCLEOTIDE SEQUENCE [LARGE SCALE GENOMIC DNA]</scope>
    <source>
        <strain evidence="3">DSM 45986 / CECT 9034 / ACN14a</strain>
    </source>
</reference>
<dbReference type="AlphaFoldDB" id="Q0RM58"/>
<protein>
    <recommendedName>
        <fullName evidence="1">Amino acid:DNA transferase domain-containing protein</fullName>
    </recommendedName>
</protein>
<evidence type="ECO:0000259" key="1">
    <source>
        <dbReference type="Pfam" id="PF18724"/>
    </source>
</evidence>
<dbReference type="KEGG" id="fal:FRAAL2750"/>
<dbReference type="Pfam" id="PF18724">
    <property type="entry name" value="ADDT"/>
    <property type="match status" value="1"/>
</dbReference>
<evidence type="ECO:0000313" key="2">
    <source>
        <dbReference type="EMBL" id="CAJ61394.1"/>
    </source>
</evidence>
<organism evidence="2 3">
    <name type="scientific">Frankia alni (strain DSM 45986 / CECT 9034 / ACN14a)</name>
    <dbReference type="NCBI Taxonomy" id="326424"/>
    <lineage>
        <taxon>Bacteria</taxon>
        <taxon>Bacillati</taxon>
        <taxon>Actinomycetota</taxon>
        <taxon>Actinomycetes</taxon>
        <taxon>Frankiales</taxon>
        <taxon>Frankiaceae</taxon>
        <taxon>Frankia</taxon>
    </lineage>
</organism>
<dbReference type="EMBL" id="CT573213">
    <property type="protein sequence ID" value="CAJ61394.1"/>
    <property type="molecule type" value="Genomic_DNA"/>
</dbReference>
<dbReference type="Proteomes" id="UP000000657">
    <property type="component" value="Chromosome"/>
</dbReference>
<dbReference type="HOGENOM" id="CLU_979175_0_0_11"/>
<dbReference type="InterPro" id="IPR040741">
    <property type="entry name" value="ADDT"/>
</dbReference>
<dbReference type="eggNOG" id="ENOG5033TWD">
    <property type="taxonomic scope" value="Bacteria"/>
</dbReference>
<accession>Q0RM58</accession>
<dbReference type="STRING" id="326424.FRAAL2750"/>
<proteinExistence type="predicted"/>
<evidence type="ECO:0000313" key="3">
    <source>
        <dbReference type="Proteomes" id="UP000000657"/>
    </source>
</evidence>
<sequence>MFGTYWRWHQLQVTTRDIDPVYPVLRHVIRAAGLDRDQAVWLVVLHVAYYQLGSALAAWGAQPVPGGPRPGLLTLPTGTERRAHRDVRQFARHWAGLLGAFDRHGGPAGWLDAGGADWRRLNEHVAQVEGNGRWAAYKTAELAQKVLDVPTVVADAGHAHSTGPRRGLALLYPRLPAGNRPVDIQVLDRYTRRLARRLGEADIGQVETSLCDLHSLTRGHYYLGHDIDAMQQQLTRVPSDLTAAAFAARAARLPAAYLGERGGWSGVDRERKRVYARQGIICTR</sequence>
<name>Q0RM58_FRAAA</name>
<keyword evidence="3" id="KW-1185">Reference proteome</keyword>
<gene>
    <name evidence="2" type="ordered locus">FRAAL2750</name>
</gene>
<feature type="domain" description="Amino acid:DNA transferase" evidence="1">
    <location>
        <begin position="14"/>
        <end position="221"/>
    </location>
</feature>